<accession>A0A917T5V0</accession>
<evidence type="ECO:0000313" key="3">
    <source>
        <dbReference type="Proteomes" id="UP000642070"/>
    </source>
</evidence>
<evidence type="ECO:0000256" key="1">
    <source>
        <dbReference type="SAM" id="Phobius"/>
    </source>
</evidence>
<name>A0A917T5V0_9ACTN</name>
<comment type="caution">
    <text evidence="2">The sequence shown here is derived from an EMBL/GenBank/DDBJ whole genome shotgun (WGS) entry which is preliminary data.</text>
</comment>
<sequence length="247" mass="24714">MTTDLDLTERLADAASAAPDQLGVTIGELRLRGARQRRTRAGVASAAAALVVAGGAFAVAGGSPAPVAAPPSPGPAPSLSPIPLSEVPRMYITVVPSGGLGLDNALGDDGVGLWFAESDGRFVLAFGVRSPDGGISLRSVGTDPAVAPPGPGDAGFHAGYQTSAGDSRFLLGYVVGRAASGPGAVARVTLTIDGRATTAQTAAWPVDGRVHVWWVRLPADTAPLDVTGLTAVDAQGTVIARIPAGLR</sequence>
<reference evidence="2" key="2">
    <citation type="submission" date="2020-09" db="EMBL/GenBank/DDBJ databases">
        <authorList>
            <person name="Sun Q."/>
            <person name="Ohkuma M."/>
        </authorList>
    </citation>
    <scope>NUCLEOTIDE SEQUENCE</scope>
    <source>
        <strain evidence="2">JCM 19831</strain>
    </source>
</reference>
<keyword evidence="1" id="KW-0472">Membrane</keyword>
<keyword evidence="3" id="KW-1185">Reference proteome</keyword>
<keyword evidence="1" id="KW-0812">Transmembrane</keyword>
<dbReference type="Proteomes" id="UP000642070">
    <property type="component" value="Unassembled WGS sequence"/>
</dbReference>
<reference evidence="2" key="1">
    <citation type="journal article" date="2014" name="Int. J. Syst. Evol. Microbiol.">
        <title>Complete genome sequence of Corynebacterium casei LMG S-19264T (=DSM 44701T), isolated from a smear-ripened cheese.</title>
        <authorList>
            <consortium name="US DOE Joint Genome Institute (JGI-PGF)"/>
            <person name="Walter F."/>
            <person name="Albersmeier A."/>
            <person name="Kalinowski J."/>
            <person name="Ruckert C."/>
        </authorList>
    </citation>
    <scope>NUCLEOTIDE SEQUENCE</scope>
    <source>
        <strain evidence="2">JCM 19831</strain>
    </source>
</reference>
<gene>
    <name evidence="2" type="ORF">GCM10007977_011790</name>
</gene>
<dbReference type="EMBL" id="BMPI01000005">
    <property type="protein sequence ID" value="GGM12256.1"/>
    <property type="molecule type" value="Genomic_DNA"/>
</dbReference>
<keyword evidence="1" id="KW-1133">Transmembrane helix</keyword>
<organism evidence="2 3">
    <name type="scientific">Dactylosporangium sucinum</name>
    <dbReference type="NCBI Taxonomy" id="1424081"/>
    <lineage>
        <taxon>Bacteria</taxon>
        <taxon>Bacillati</taxon>
        <taxon>Actinomycetota</taxon>
        <taxon>Actinomycetes</taxon>
        <taxon>Micromonosporales</taxon>
        <taxon>Micromonosporaceae</taxon>
        <taxon>Dactylosporangium</taxon>
    </lineage>
</organism>
<dbReference type="RefSeq" id="WP_190248682.1">
    <property type="nucleotide sequence ID" value="NZ_BMPI01000005.1"/>
</dbReference>
<proteinExistence type="predicted"/>
<feature type="transmembrane region" description="Helical" evidence="1">
    <location>
        <begin position="41"/>
        <end position="62"/>
    </location>
</feature>
<protein>
    <submittedName>
        <fullName evidence="2">Uncharacterized protein</fullName>
    </submittedName>
</protein>
<dbReference type="AlphaFoldDB" id="A0A917T5V0"/>
<evidence type="ECO:0000313" key="2">
    <source>
        <dbReference type="EMBL" id="GGM12256.1"/>
    </source>
</evidence>